<feature type="domain" description="Acyltransferase 3" evidence="2">
    <location>
        <begin position="12"/>
        <end position="339"/>
    </location>
</feature>
<evidence type="ECO:0000313" key="3">
    <source>
        <dbReference type="EMBL" id="NIG17886.1"/>
    </source>
</evidence>
<keyword evidence="1" id="KW-0812">Transmembrane</keyword>
<comment type="caution">
    <text evidence="3">The sequence shown here is derived from an EMBL/GenBank/DDBJ whole genome shotgun (WGS) entry which is preliminary data.</text>
</comment>
<sequence>MEFITGNYMLKDIQALRFFAILFVVFLHLPIILPNNHTYNELRNFTNTDSGVELFFVIAGYFLSLTLDKSSNHINSTPDKIVYLIKIYIKKIKRLSPPVYFWIAIPMLFSLITKNSELWLPYNLMMEKFFASFVWLRNFEEIGTEGNFGYMWALSLEMQFFIIYPLVYLTFGRKKTIITSVVICVFMMFYRPGGGPAWMFRFDPLLYGTLLYYIVSSIDLTKLSLQEINLSPLKKSAIGLMMIISLAVVPQALIHLWTFRFSAAAMISTVCVFLAVMNTGFFTSFPSILNKIVSYIGGRSFSLFCCHIPVWFIIFQLTHGHNISDSSRIVLQILSMFIATELTYQILEKPFIKKK</sequence>
<proteinExistence type="predicted"/>
<dbReference type="GO" id="GO:0016746">
    <property type="term" value="F:acyltransferase activity"/>
    <property type="evidence" value="ECO:0007669"/>
    <property type="project" value="UniProtKB-KW"/>
</dbReference>
<gene>
    <name evidence="3" type="ORF">F3J37_04240</name>
</gene>
<dbReference type="Pfam" id="PF01757">
    <property type="entry name" value="Acyl_transf_3"/>
    <property type="match status" value="1"/>
</dbReference>
<feature type="transmembrane region" description="Helical" evidence="1">
    <location>
        <begin position="149"/>
        <end position="169"/>
    </location>
</feature>
<dbReference type="EMBL" id="VWXC01000002">
    <property type="protein sequence ID" value="NIG17886.1"/>
    <property type="molecule type" value="Genomic_DNA"/>
</dbReference>
<accession>A0ABX0RJS6</accession>
<dbReference type="PANTHER" id="PTHR23028">
    <property type="entry name" value="ACETYLTRANSFERASE"/>
    <property type="match status" value="1"/>
</dbReference>
<dbReference type="InterPro" id="IPR002656">
    <property type="entry name" value="Acyl_transf_3_dom"/>
</dbReference>
<evidence type="ECO:0000259" key="2">
    <source>
        <dbReference type="Pfam" id="PF01757"/>
    </source>
</evidence>
<name>A0ABX0RJS6_9GAMM</name>
<feature type="transmembrane region" description="Helical" evidence="1">
    <location>
        <begin position="329"/>
        <end position="347"/>
    </location>
</feature>
<keyword evidence="3" id="KW-0808">Transferase</keyword>
<feature type="transmembrane region" description="Helical" evidence="1">
    <location>
        <begin position="176"/>
        <end position="193"/>
    </location>
</feature>
<feature type="transmembrane region" description="Helical" evidence="1">
    <location>
        <begin position="237"/>
        <end position="257"/>
    </location>
</feature>
<protein>
    <submittedName>
        <fullName evidence="3">Acyltransferase</fullName>
    </submittedName>
</protein>
<feature type="transmembrane region" description="Helical" evidence="1">
    <location>
        <begin position="99"/>
        <end position="120"/>
    </location>
</feature>
<keyword evidence="1" id="KW-0472">Membrane</keyword>
<evidence type="ECO:0000256" key="1">
    <source>
        <dbReference type="SAM" id="Phobius"/>
    </source>
</evidence>
<dbReference type="PANTHER" id="PTHR23028:SF53">
    <property type="entry name" value="ACYL_TRANSF_3 DOMAIN-CONTAINING PROTEIN"/>
    <property type="match status" value="1"/>
</dbReference>
<feature type="transmembrane region" description="Helical" evidence="1">
    <location>
        <begin position="263"/>
        <end position="289"/>
    </location>
</feature>
<keyword evidence="4" id="KW-1185">Reference proteome</keyword>
<dbReference type="InterPro" id="IPR050879">
    <property type="entry name" value="Acyltransferase_3"/>
</dbReference>
<keyword evidence="3" id="KW-0012">Acyltransferase</keyword>
<keyword evidence="1" id="KW-1133">Transmembrane helix</keyword>
<evidence type="ECO:0000313" key="4">
    <source>
        <dbReference type="Proteomes" id="UP001515780"/>
    </source>
</evidence>
<feature type="transmembrane region" description="Helical" evidence="1">
    <location>
        <begin position="301"/>
        <end position="317"/>
    </location>
</feature>
<feature type="transmembrane region" description="Helical" evidence="1">
    <location>
        <begin position="205"/>
        <end position="225"/>
    </location>
</feature>
<organism evidence="3 4">
    <name type="scientific">Candidatus Pantoea communis</name>
    <dbReference type="NCBI Taxonomy" id="2608354"/>
    <lineage>
        <taxon>Bacteria</taxon>
        <taxon>Pseudomonadati</taxon>
        <taxon>Pseudomonadota</taxon>
        <taxon>Gammaproteobacteria</taxon>
        <taxon>Enterobacterales</taxon>
        <taxon>Erwiniaceae</taxon>
        <taxon>Pantoea</taxon>
    </lineage>
</organism>
<dbReference type="Proteomes" id="UP001515780">
    <property type="component" value="Unassembled WGS sequence"/>
</dbReference>
<reference evidence="3 4" key="1">
    <citation type="journal article" date="2019" name="bioRxiv">
        <title>Bacteria contribute to plant secondary compound degradation in a generalist herbivore system.</title>
        <authorList>
            <person name="Francoeur C.B."/>
            <person name="Khadempour L."/>
            <person name="Moreira-Soto R.D."/>
            <person name="Gotting K."/>
            <person name="Book A.J."/>
            <person name="Pinto-Tomas A.A."/>
            <person name="Keefover-Ring K."/>
            <person name="Currie C.R."/>
        </authorList>
    </citation>
    <scope>NUCLEOTIDE SEQUENCE [LARGE SCALE GENOMIC DNA]</scope>
    <source>
        <strain evidence="3">Al-1710</strain>
    </source>
</reference>
<feature type="transmembrane region" description="Helical" evidence="1">
    <location>
        <begin position="15"/>
        <end position="33"/>
    </location>
</feature>